<sequence length="220" mass="24580">MEYRSSKCFTFLYLVLLGFCPLLSSAQTFAEFFKQKKTQKKYLVQQIAALQVYLGYAKKGYDIAGSGLNTIKKLTTGEFTLHSAFIASLSSVSPYIRSHFKLAEIVLFQKEIVKGFSGMTLGRSSGLLSDANRVYIQSVKAKVLMDCAMDLEMLLLIISPGLLEMDDKARLDKLDELYKSMQNKAAFTRAFAADVQGLVGSKEMDLRSVHFLNKAYGNVE</sequence>
<name>A0A1G9K625_9SPHI</name>
<protein>
    <recommendedName>
        <fullName evidence="4">TerB family tellurite resistance protein</fullName>
    </recommendedName>
</protein>
<accession>A0A1G9K625</accession>
<evidence type="ECO:0000313" key="2">
    <source>
        <dbReference type="EMBL" id="SDL44815.1"/>
    </source>
</evidence>
<evidence type="ECO:0000256" key="1">
    <source>
        <dbReference type="SAM" id="SignalP"/>
    </source>
</evidence>
<organism evidence="2 3">
    <name type="scientific">Pedobacter steynii</name>
    <dbReference type="NCBI Taxonomy" id="430522"/>
    <lineage>
        <taxon>Bacteria</taxon>
        <taxon>Pseudomonadati</taxon>
        <taxon>Bacteroidota</taxon>
        <taxon>Sphingobacteriia</taxon>
        <taxon>Sphingobacteriales</taxon>
        <taxon>Sphingobacteriaceae</taxon>
        <taxon>Pedobacter</taxon>
    </lineage>
</organism>
<reference evidence="3" key="1">
    <citation type="submission" date="2016-10" db="EMBL/GenBank/DDBJ databases">
        <authorList>
            <person name="Varghese N."/>
            <person name="Submissions S."/>
        </authorList>
    </citation>
    <scope>NUCLEOTIDE SEQUENCE [LARGE SCALE GENOMIC DNA]</scope>
    <source>
        <strain evidence="3">DSM 19110</strain>
    </source>
</reference>
<feature type="signal peptide" evidence="1">
    <location>
        <begin position="1"/>
        <end position="30"/>
    </location>
</feature>
<dbReference type="EMBL" id="FNGY01000001">
    <property type="protein sequence ID" value="SDL44815.1"/>
    <property type="molecule type" value="Genomic_DNA"/>
</dbReference>
<dbReference type="OrthoDB" id="673795at2"/>
<feature type="chain" id="PRO_5010281539" description="TerB family tellurite resistance protein" evidence="1">
    <location>
        <begin position="31"/>
        <end position="220"/>
    </location>
</feature>
<dbReference type="AlphaFoldDB" id="A0A1G9K625"/>
<evidence type="ECO:0008006" key="4">
    <source>
        <dbReference type="Google" id="ProtNLM"/>
    </source>
</evidence>
<gene>
    <name evidence="2" type="ORF">SAMN05421820_101471</name>
</gene>
<dbReference type="RefSeq" id="WP_074604503.1">
    <property type="nucleotide sequence ID" value="NZ_FNGY01000001.1"/>
</dbReference>
<proteinExistence type="predicted"/>
<dbReference type="Proteomes" id="UP000183200">
    <property type="component" value="Unassembled WGS sequence"/>
</dbReference>
<evidence type="ECO:0000313" key="3">
    <source>
        <dbReference type="Proteomes" id="UP000183200"/>
    </source>
</evidence>
<keyword evidence="3" id="KW-1185">Reference proteome</keyword>
<keyword evidence="1" id="KW-0732">Signal</keyword>